<evidence type="ECO:0000313" key="2">
    <source>
        <dbReference type="Proteomes" id="UP000252582"/>
    </source>
</evidence>
<keyword evidence="2" id="KW-1185">Reference proteome</keyword>
<comment type="caution">
    <text evidence="1">The sequence shown here is derived from an EMBL/GenBank/DDBJ whole genome shotgun (WGS) entry which is preliminary data.</text>
</comment>
<evidence type="ECO:0000313" key="1">
    <source>
        <dbReference type="EMBL" id="RCW28319.1"/>
    </source>
</evidence>
<accession>A0A6I7HTV1</accession>
<gene>
    <name evidence="1" type="ORF">DFR48_101330</name>
</gene>
<dbReference type="AlphaFoldDB" id="A0A6I7HTV1"/>
<dbReference type="EMBL" id="QPIX01000001">
    <property type="protein sequence ID" value="RCW28319.1"/>
    <property type="molecule type" value="Genomic_DNA"/>
</dbReference>
<name>A0A6I7HTV1_9HYPH</name>
<protein>
    <submittedName>
        <fullName evidence="1">Uncharacterized protein</fullName>
    </submittedName>
</protein>
<dbReference type="Proteomes" id="UP000252582">
    <property type="component" value="Unassembled WGS sequence"/>
</dbReference>
<sequence>MSEMEALSSQEGSKPKLQTLPAHGYIRHALAPPRKALRAYPKIRTWSLPTHNALRITIAINFKDFSANLNMKIRRRRNGAPQDLYD</sequence>
<proteinExistence type="predicted"/>
<organism evidence="1 2">
    <name type="scientific">Ciceribacter lividus</name>
    <dbReference type="NCBI Taxonomy" id="1197950"/>
    <lineage>
        <taxon>Bacteria</taxon>
        <taxon>Pseudomonadati</taxon>
        <taxon>Pseudomonadota</taxon>
        <taxon>Alphaproteobacteria</taxon>
        <taxon>Hyphomicrobiales</taxon>
        <taxon>Rhizobiaceae</taxon>
        <taxon>Ciceribacter</taxon>
    </lineage>
</organism>
<reference evidence="1 2" key="1">
    <citation type="submission" date="2018-07" db="EMBL/GenBank/DDBJ databases">
        <title>Genomic Encyclopedia of Type Strains, Phase IV (KMG-IV): sequencing the most valuable type-strain genomes for metagenomic binning, comparative biology and taxonomic classification.</title>
        <authorList>
            <person name="Goeker M."/>
        </authorList>
    </citation>
    <scope>NUCLEOTIDE SEQUENCE [LARGE SCALE GENOMIC DNA]</scope>
    <source>
        <strain evidence="1 2">DSM 25528</strain>
    </source>
</reference>